<feature type="domain" description="Outer membrane protein beta-barrel" evidence="5">
    <location>
        <begin position="375"/>
        <end position="783"/>
    </location>
</feature>
<dbReference type="Proteomes" id="UP000656244">
    <property type="component" value="Unassembled WGS sequence"/>
</dbReference>
<protein>
    <submittedName>
        <fullName evidence="6">TonB-dependent receptor</fullName>
    </submittedName>
</protein>
<keyword evidence="4" id="KW-0732">Signal</keyword>
<evidence type="ECO:0000259" key="5">
    <source>
        <dbReference type="Pfam" id="PF14905"/>
    </source>
</evidence>
<sequence>MLLKYILLFFLFFSLSFYAQNFTLIGAINDESNMPVAFANVVLKPQKANGSVLGTITDDGGGFSFENLESGLYAVEISYLGFETYTKEVNLTLSTNLGVIILKQKAESLDGVTVTAKRPTVNRLVDRLVFNVENSTLSNNNALDVLKHTPGVIVQNGSISVKNTTPIVYINDRRVHLSIEEVQQLLEATPANNIKQIEVITNPPAKYEAEGGAVLNIATSKNLIAGYNGSIFGNYKQGPQFPKYSFGTSHFFKAKKLSAYLNYNISPRKDYHQNRELINFFENNSITSNWDTDYKRTRESANQNINANVDYNFDDYNSLNFSANTLIVPRENSKTGINSLTEIFNVNKQLDSTFQTFNNSVLETFNLAFSLGYTHKFKREGEQISVDLHHTNYDFSEFQDVNTGYFLPNASSSFRDNKFQTFTSQDIELMTGQIDYTLPISGSALFESGIKASFINSDNILNQFIFENGDRMEDQQNSDIFLYDEANYAGYVSFEKEWGKWSLKSGLRLEITDIESQSQSTNASNKNSYSNLFPSLYILHRMDNEDQVYFSYNRRIFRPRYRRLNPFRYFLNDNKFVTGDPNLQPEIDDNFILGYTIKNTYTIELYYRYERDPTLEITFQDNDERLIKQTYTNIDNNISYGLDFTTYKQIAKGWSLYVLSSLFYFENNFFALESNNELLKNEQWSLYARMVNYLNFLKDNSLNAEISLDYISKVVYGPTNVSERLGFDINLNKTFWNNRASLSIGVQDIFNTRNFTNTTRYLDQDVFVDSRMENRLFTVGFNYKFGNFRLKESKKDIEVKERDRLEFQ</sequence>
<dbReference type="InterPro" id="IPR041700">
    <property type="entry name" value="OMP_b-brl_3"/>
</dbReference>
<dbReference type="GO" id="GO:0009279">
    <property type="term" value="C:cell outer membrane"/>
    <property type="evidence" value="ECO:0007669"/>
    <property type="project" value="UniProtKB-SubCell"/>
</dbReference>
<keyword evidence="7" id="KW-1185">Reference proteome</keyword>
<evidence type="ECO:0000256" key="3">
    <source>
        <dbReference type="ARBA" id="ARBA00023237"/>
    </source>
</evidence>
<reference evidence="6" key="1">
    <citation type="submission" date="2020-08" db="EMBL/GenBank/DDBJ databases">
        <title>Hyunsoonleella sp. strain SJ7 genome sequencing and assembly.</title>
        <authorList>
            <person name="Kim I."/>
        </authorList>
    </citation>
    <scope>NUCLEOTIDE SEQUENCE</scope>
    <source>
        <strain evidence="6">SJ7</strain>
    </source>
</reference>
<evidence type="ECO:0000256" key="4">
    <source>
        <dbReference type="SAM" id="SignalP"/>
    </source>
</evidence>
<dbReference type="InterPro" id="IPR036942">
    <property type="entry name" value="Beta-barrel_TonB_sf"/>
</dbReference>
<dbReference type="InterPro" id="IPR008969">
    <property type="entry name" value="CarboxyPept-like_regulatory"/>
</dbReference>
<feature type="chain" id="PRO_5037550010" evidence="4">
    <location>
        <begin position="20"/>
        <end position="808"/>
    </location>
</feature>
<dbReference type="Gene3D" id="2.60.40.10">
    <property type="entry name" value="Immunoglobulins"/>
    <property type="match status" value="1"/>
</dbReference>
<name>A0A923H965_9FLAO</name>
<keyword evidence="6" id="KW-0675">Receptor</keyword>
<gene>
    <name evidence="6" type="ORF">H7U19_11150</name>
</gene>
<proteinExistence type="predicted"/>
<dbReference type="Gene3D" id="2.40.170.20">
    <property type="entry name" value="TonB-dependent receptor, beta-barrel domain"/>
    <property type="match status" value="1"/>
</dbReference>
<comment type="caution">
    <text evidence="6">The sequence shown here is derived from an EMBL/GenBank/DDBJ whole genome shotgun (WGS) entry which is preliminary data.</text>
</comment>
<organism evidence="6 7">
    <name type="scientific">Hyunsoonleella aquatilis</name>
    <dbReference type="NCBI Taxonomy" id="2762758"/>
    <lineage>
        <taxon>Bacteria</taxon>
        <taxon>Pseudomonadati</taxon>
        <taxon>Bacteroidota</taxon>
        <taxon>Flavobacteriia</taxon>
        <taxon>Flavobacteriales</taxon>
        <taxon>Flavobacteriaceae</taxon>
    </lineage>
</organism>
<evidence type="ECO:0000313" key="6">
    <source>
        <dbReference type="EMBL" id="MBC3758965.1"/>
    </source>
</evidence>
<accession>A0A923H965</accession>
<feature type="signal peptide" evidence="4">
    <location>
        <begin position="1"/>
        <end position="19"/>
    </location>
</feature>
<dbReference type="PANTHER" id="PTHR40980:SF4">
    <property type="entry name" value="TONB-DEPENDENT RECEPTOR-LIKE BETA-BARREL DOMAIN-CONTAINING PROTEIN"/>
    <property type="match status" value="1"/>
</dbReference>
<dbReference type="PANTHER" id="PTHR40980">
    <property type="entry name" value="PLUG DOMAIN-CONTAINING PROTEIN"/>
    <property type="match status" value="1"/>
</dbReference>
<dbReference type="Pfam" id="PF13715">
    <property type="entry name" value="CarbopepD_reg_2"/>
    <property type="match status" value="1"/>
</dbReference>
<dbReference type="InterPro" id="IPR013783">
    <property type="entry name" value="Ig-like_fold"/>
</dbReference>
<dbReference type="EMBL" id="JACNMF010000003">
    <property type="protein sequence ID" value="MBC3758965.1"/>
    <property type="molecule type" value="Genomic_DNA"/>
</dbReference>
<dbReference type="SUPFAM" id="SSF56935">
    <property type="entry name" value="Porins"/>
    <property type="match status" value="1"/>
</dbReference>
<dbReference type="SUPFAM" id="SSF49464">
    <property type="entry name" value="Carboxypeptidase regulatory domain-like"/>
    <property type="match status" value="1"/>
</dbReference>
<comment type="subcellular location">
    <subcellularLocation>
        <location evidence="1">Cell outer membrane</location>
    </subcellularLocation>
</comment>
<evidence type="ECO:0000256" key="1">
    <source>
        <dbReference type="ARBA" id="ARBA00004442"/>
    </source>
</evidence>
<evidence type="ECO:0000313" key="7">
    <source>
        <dbReference type="Proteomes" id="UP000656244"/>
    </source>
</evidence>
<keyword evidence="2" id="KW-0472">Membrane</keyword>
<dbReference type="Pfam" id="PF14905">
    <property type="entry name" value="OMP_b-brl_3"/>
    <property type="match status" value="1"/>
</dbReference>
<dbReference type="AlphaFoldDB" id="A0A923H965"/>
<dbReference type="RefSeq" id="WP_186562336.1">
    <property type="nucleotide sequence ID" value="NZ_JACNMF010000003.1"/>
</dbReference>
<keyword evidence="3" id="KW-0998">Cell outer membrane</keyword>
<evidence type="ECO:0000256" key="2">
    <source>
        <dbReference type="ARBA" id="ARBA00023136"/>
    </source>
</evidence>